<dbReference type="Gene3D" id="1.20.120.450">
    <property type="entry name" value="dinb family like domain"/>
    <property type="match status" value="1"/>
</dbReference>
<reference evidence="2 3" key="1">
    <citation type="submission" date="2019-03" db="EMBL/GenBank/DDBJ databases">
        <title>Genomic Encyclopedia of Type Strains, Phase III (KMG-III): the genomes of soil and plant-associated and newly described type strains.</title>
        <authorList>
            <person name="Whitman W."/>
        </authorList>
    </citation>
    <scope>NUCLEOTIDE SEQUENCE [LARGE SCALE GENOMIC DNA]</scope>
    <source>
        <strain evidence="2 3">VKM Ac-2575</strain>
    </source>
</reference>
<keyword evidence="3" id="KW-1185">Reference proteome</keyword>
<accession>A0A4R7SVU8</accession>
<dbReference type="Proteomes" id="UP000295151">
    <property type="component" value="Unassembled WGS sequence"/>
</dbReference>
<comment type="caution">
    <text evidence="2">The sequence shown here is derived from an EMBL/GenBank/DDBJ whole genome shotgun (WGS) entry which is preliminary data.</text>
</comment>
<organism evidence="2 3">
    <name type="scientific">Kribbella voronezhensis</name>
    <dbReference type="NCBI Taxonomy" id="2512212"/>
    <lineage>
        <taxon>Bacteria</taxon>
        <taxon>Bacillati</taxon>
        <taxon>Actinomycetota</taxon>
        <taxon>Actinomycetes</taxon>
        <taxon>Propionibacteriales</taxon>
        <taxon>Kribbellaceae</taxon>
        <taxon>Kribbella</taxon>
    </lineage>
</organism>
<dbReference type="SUPFAM" id="SSF109854">
    <property type="entry name" value="DinB/YfiT-like putative metalloenzymes"/>
    <property type="match status" value="1"/>
</dbReference>
<protein>
    <submittedName>
        <fullName evidence="2">Uncharacterized protein (TIGR03083 family)</fullName>
    </submittedName>
</protein>
<dbReference type="GO" id="GO:0046872">
    <property type="term" value="F:metal ion binding"/>
    <property type="evidence" value="ECO:0007669"/>
    <property type="project" value="InterPro"/>
</dbReference>
<name>A0A4R7SVU8_9ACTN</name>
<dbReference type="NCBIfam" id="TIGR03083">
    <property type="entry name" value="maleylpyruvate isomerase family mycothiol-dependent enzyme"/>
    <property type="match status" value="1"/>
</dbReference>
<dbReference type="RefSeq" id="WP_133985357.1">
    <property type="nucleotide sequence ID" value="NZ_SOCE01000003.1"/>
</dbReference>
<dbReference type="InterPro" id="IPR024344">
    <property type="entry name" value="MDMPI_metal-binding"/>
</dbReference>
<evidence type="ECO:0000259" key="1">
    <source>
        <dbReference type="Pfam" id="PF11716"/>
    </source>
</evidence>
<dbReference type="InterPro" id="IPR017517">
    <property type="entry name" value="Maleyloyr_isom"/>
</dbReference>
<proteinExistence type="predicted"/>
<dbReference type="Pfam" id="PF11716">
    <property type="entry name" value="MDMPI_N"/>
    <property type="match status" value="1"/>
</dbReference>
<feature type="domain" description="Mycothiol-dependent maleylpyruvate isomerase metal-binding" evidence="1">
    <location>
        <begin position="11"/>
        <end position="95"/>
    </location>
</feature>
<sequence>MGELAELIKSERVALADFLETLTAEEWATPSLCDEWRVQDVAAHLSFAPVAPGREMLGGILRYGLRVDKASAELSKKWAERGPAEIVRQLRANAAAGTKPAIVPEIATLVDTVIHTLDIRVPLGKPRTVPAEVFGPVADFSVTTKWPMTISVGGSARKRLRGLELVAEDYDWSYGEGARVSASGSAVLRVLNGRRVGRSELTGPGADQLYATLPKG</sequence>
<evidence type="ECO:0000313" key="2">
    <source>
        <dbReference type="EMBL" id="TDU82527.1"/>
    </source>
</evidence>
<evidence type="ECO:0000313" key="3">
    <source>
        <dbReference type="Proteomes" id="UP000295151"/>
    </source>
</evidence>
<gene>
    <name evidence="2" type="ORF">EV138_7421</name>
</gene>
<dbReference type="InterPro" id="IPR034660">
    <property type="entry name" value="DinB/YfiT-like"/>
</dbReference>
<dbReference type="EMBL" id="SOCE01000003">
    <property type="protein sequence ID" value="TDU82527.1"/>
    <property type="molecule type" value="Genomic_DNA"/>
</dbReference>
<dbReference type="AlphaFoldDB" id="A0A4R7SVU8"/>
<dbReference type="OrthoDB" id="5178565at2"/>